<feature type="non-terminal residue" evidence="1">
    <location>
        <position position="54"/>
    </location>
</feature>
<dbReference type="HOGENOM" id="CLU_3075075_0_0_1"/>
<organism evidence="1">
    <name type="scientific">Emiliania huxleyi</name>
    <name type="common">Coccolithophore</name>
    <name type="synonym">Pontosphaera huxleyi</name>
    <dbReference type="NCBI Taxonomy" id="2903"/>
    <lineage>
        <taxon>Eukaryota</taxon>
        <taxon>Haptista</taxon>
        <taxon>Haptophyta</taxon>
        <taxon>Prymnesiophyceae</taxon>
        <taxon>Isochrysidales</taxon>
        <taxon>Noelaerhabdaceae</taxon>
        <taxon>Emiliania</taxon>
    </lineage>
</organism>
<proteinExistence type="predicted"/>
<reference evidence="1" key="1">
    <citation type="submission" date="2012-07" db="EMBL/GenBank/DDBJ databases">
        <title>Genome variability drives Emilianias global distribution.</title>
        <authorList>
            <consortium name="DOE Joint Genome Institute"/>
            <person name="Read B."/>
            <person name="Kegel J."/>
            <person name="Klute M."/>
            <person name="Kuo A."/>
            <person name="Lefebvre S.C."/>
            <person name="Maumus F."/>
            <person name="Mayer C."/>
            <person name="Miller J."/>
            <person name="Allen A."/>
            <person name="Bidle K."/>
            <person name="Borodovsky M."/>
            <person name="Bowler C."/>
            <person name="Brownlee C."/>
            <person name="Claverie J.-M."/>
            <person name="Cock M."/>
            <person name="De Vargas C."/>
            <person name="Elias M."/>
            <person name="Frickenhaus S."/>
            <person name="Gladyshev V.N."/>
            <person name="Gonzalez K."/>
            <person name="Guda C."/>
            <person name="Hadaegh A."/>
            <person name="Herman E."/>
            <person name="Iglesias-Rodriguez D."/>
            <person name="Jones B."/>
            <person name="Lawson T."/>
            <person name="Leese F."/>
            <person name="Lin Y.-C."/>
            <person name="Lindquist E."/>
            <person name="Lobanov A."/>
            <person name="Lucas S."/>
            <person name="Malik S.-H.B."/>
            <person name="Marsh M.E."/>
            <person name="Mock T."/>
            <person name="Monier A."/>
            <person name="Moreau H."/>
            <person name="Mueller-Roeber B."/>
            <person name="Napier J."/>
            <person name="Ogata H."/>
            <person name="Parker M."/>
            <person name="Probert I."/>
            <person name="Quesneville H."/>
            <person name="Raines C."/>
            <person name="Rensing S."/>
            <person name="Riano-Pachon D.M."/>
            <person name="Richier S."/>
            <person name="Rokitta S."/>
            <person name="Salamov A."/>
            <person name="Sarno A.F."/>
            <person name="Schmutz J."/>
            <person name="Schroeder D."/>
            <person name="Shiraiwa Y."/>
            <person name="Soanes D.M."/>
            <person name="Valentin K."/>
            <person name="Van Der Giezen M."/>
            <person name="Van Der Peer Y."/>
            <person name="Vardi A."/>
            <person name="Verret F."/>
            <person name="Von Dassow P."/>
            <person name="Wheeler G."/>
            <person name="Williams B."/>
            <person name="Wilson W."/>
            <person name="Wolfe G."/>
            <person name="Wurch L.L."/>
            <person name="Young J."/>
            <person name="Dacks J.B."/>
            <person name="Delwiche C.F."/>
            <person name="Dyhrman S."/>
            <person name="Glockner G."/>
            <person name="John U."/>
            <person name="Richards T."/>
            <person name="Worden A.Z."/>
            <person name="Zhang X."/>
            <person name="Grigoriev I.V."/>
        </authorList>
    </citation>
    <scope>NUCLEOTIDE SEQUENCE</scope>
    <source>
        <strain evidence="1">CCMP1516</strain>
    </source>
</reference>
<accession>R1DR74</accession>
<dbReference type="GeneID" id="17282861"/>
<evidence type="ECO:0000313" key="1">
    <source>
        <dbReference type="EMBL" id="EOD37592.1"/>
    </source>
</evidence>
<dbReference type="AlphaFoldDB" id="R1DR74"/>
<dbReference type="EMBL" id="KB864081">
    <property type="protein sequence ID" value="EOD37592.1"/>
    <property type="molecule type" value="Genomic_DNA"/>
</dbReference>
<gene>
    <name evidence="1" type="ORF">EMIHUDRAFT_373148</name>
</gene>
<dbReference type="RefSeq" id="XP_005790021.1">
    <property type="nucleotide sequence ID" value="XM_005789964.1"/>
</dbReference>
<sequence length="54" mass="5939">SQFAEPPRDCARVRYTRTERCVCGVCVAVCCVGRRCGVWCVSVWSPGNCGSIRV</sequence>
<name>R1DR74_EMIHU</name>
<protein>
    <submittedName>
        <fullName evidence="1">Uncharacterized protein</fullName>
    </submittedName>
</protein>
<feature type="non-terminal residue" evidence="1">
    <location>
        <position position="1"/>
    </location>
</feature>
<dbReference type="KEGG" id="ehx:EMIHUDRAFT_373148"/>